<evidence type="ECO:0000313" key="9">
    <source>
        <dbReference type="EMBL" id="MBW0487290.1"/>
    </source>
</evidence>
<dbReference type="GO" id="GO:0005634">
    <property type="term" value="C:nucleus"/>
    <property type="evidence" value="ECO:0007669"/>
    <property type="project" value="UniProtKB-SubCell"/>
</dbReference>
<dbReference type="OrthoDB" id="2751120at2759"/>
<evidence type="ECO:0000256" key="1">
    <source>
        <dbReference type="ARBA" id="ARBA00004123"/>
    </source>
</evidence>
<comment type="caution">
    <text evidence="9">The sequence shown here is derived from an EMBL/GenBank/DDBJ whole genome shotgun (WGS) entry which is preliminary data.</text>
</comment>
<dbReference type="InterPro" id="IPR025525">
    <property type="entry name" value="hAT-like_transposase_RNase-H"/>
</dbReference>
<accession>A0A9Q3CQB3</accession>
<dbReference type="GO" id="GO:0003677">
    <property type="term" value="F:DNA binding"/>
    <property type="evidence" value="ECO:0007669"/>
    <property type="project" value="UniProtKB-KW"/>
</dbReference>
<evidence type="ECO:0000256" key="6">
    <source>
        <dbReference type="ARBA" id="ARBA00023242"/>
    </source>
</evidence>
<dbReference type="SUPFAM" id="SSF53098">
    <property type="entry name" value="Ribonuclease H-like"/>
    <property type="match status" value="1"/>
</dbReference>
<dbReference type="Proteomes" id="UP000765509">
    <property type="component" value="Unassembled WGS sequence"/>
</dbReference>
<name>A0A9Q3CQB3_9BASI</name>
<evidence type="ECO:0000256" key="3">
    <source>
        <dbReference type="ARBA" id="ARBA00022771"/>
    </source>
</evidence>
<dbReference type="PANTHER" id="PTHR46481:SF10">
    <property type="entry name" value="ZINC FINGER BED DOMAIN-CONTAINING PROTEIN 39"/>
    <property type="match status" value="1"/>
</dbReference>
<keyword evidence="2" id="KW-0479">Metal-binding</keyword>
<dbReference type="InterPro" id="IPR008906">
    <property type="entry name" value="HATC_C_dom"/>
</dbReference>
<sequence length="657" mass="73691">MSSAPPSCPSTPIDLDNTLPNNPSQKQCWVWLYFSNVGKEYVEFHVMNWAGNPCSKKIKCNHTGSAKGMSHHLTVKHQLANLKSSAISQSTNCTVDRFVQAAKTKQKLCLKLLKTSLVYFISDCDLPLSITESTSFCKLLQLCNPKILEILVGKAAVTCHLSSVYFFHQLHICNILGCNDQSISFTTNCWTSPNVTSFMAVTGHYLDPDFNLKSILLGLTETKGKLVLFLANKVINRYKIATKMICITTNNASVGTCMAQEISWSVPTFHSNTHSIGCMAHVIHLAAHDGLSVLTNTNTTTTPIGHQMHLSNLLDTPDGTHLQYDSIILQIAKLGSYLRQSPQHCEKLITMVNVVYDGSKPTKASTLLTHMCTRWNSTYKMLEQALNLKDTFNQFCSPDNMAPFQLTPLEWEKVVVIVNFLLPLYEATLIICKEKYPTINQALPLYILLIKRIQQASQQYDVAPIEPTTKAMTDKLSKYLRILLCKKPVICAMFLDPHFKFKFFNTYDSTLTHFGTSPAHLRAIFEEANPADNNAEIPSTTTTNCQALYDEMSPTSSIEASTLESKIKQFFSEPPKRKETNILLFWKSRKSMFPTLYVMAHKYLSIPATSSPSERVFSGGQKILSYQQAILSSMHVEQLACVKNWAQVFGPIYYSNS</sequence>
<proteinExistence type="predicted"/>
<keyword evidence="5" id="KW-0238">DNA-binding</keyword>
<dbReference type="Pfam" id="PF14372">
    <property type="entry name" value="hAT-like_RNase-H"/>
    <property type="match status" value="1"/>
</dbReference>
<evidence type="ECO:0000256" key="5">
    <source>
        <dbReference type="ARBA" id="ARBA00023125"/>
    </source>
</evidence>
<comment type="subcellular location">
    <subcellularLocation>
        <location evidence="1">Nucleus</location>
    </subcellularLocation>
</comment>
<evidence type="ECO:0000259" key="7">
    <source>
        <dbReference type="Pfam" id="PF05699"/>
    </source>
</evidence>
<dbReference type="PANTHER" id="PTHR46481">
    <property type="entry name" value="ZINC FINGER BED DOMAIN-CONTAINING PROTEIN 4"/>
    <property type="match status" value="1"/>
</dbReference>
<feature type="domain" description="HAT C-terminal dimerisation" evidence="7">
    <location>
        <begin position="569"/>
        <end position="645"/>
    </location>
</feature>
<dbReference type="GO" id="GO:0008270">
    <property type="term" value="F:zinc ion binding"/>
    <property type="evidence" value="ECO:0007669"/>
    <property type="project" value="UniProtKB-KW"/>
</dbReference>
<evidence type="ECO:0000313" key="10">
    <source>
        <dbReference type="Proteomes" id="UP000765509"/>
    </source>
</evidence>
<evidence type="ECO:0000256" key="2">
    <source>
        <dbReference type="ARBA" id="ARBA00022723"/>
    </source>
</evidence>
<keyword evidence="6" id="KW-0539">Nucleus</keyword>
<dbReference type="EMBL" id="AVOT02009058">
    <property type="protein sequence ID" value="MBW0487290.1"/>
    <property type="molecule type" value="Genomic_DNA"/>
</dbReference>
<dbReference type="Pfam" id="PF05699">
    <property type="entry name" value="Dimer_Tnp_hAT"/>
    <property type="match status" value="1"/>
</dbReference>
<evidence type="ECO:0000256" key="4">
    <source>
        <dbReference type="ARBA" id="ARBA00022833"/>
    </source>
</evidence>
<protein>
    <recommendedName>
        <fullName evidence="11">HAT C-terminal dimerisation domain-containing protein</fullName>
    </recommendedName>
</protein>
<organism evidence="9 10">
    <name type="scientific">Austropuccinia psidii MF-1</name>
    <dbReference type="NCBI Taxonomy" id="1389203"/>
    <lineage>
        <taxon>Eukaryota</taxon>
        <taxon>Fungi</taxon>
        <taxon>Dikarya</taxon>
        <taxon>Basidiomycota</taxon>
        <taxon>Pucciniomycotina</taxon>
        <taxon>Pucciniomycetes</taxon>
        <taxon>Pucciniales</taxon>
        <taxon>Sphaerophragmiaceae</taxon>
        <taxon>Austropuccinia</taxon>
    </lineage>
</organism>
<keyword evidence="4" id="KW-0862">Zinc</keyword>
<evidence type="ECO:0008006" key="11">
    <source>
        <dbReference type="Google" id="ProtNLM"/>
    </source>
</evidence>
<gene>
    <name evidence="9" type="ORF">O181_027005</name>
</gene>
<keyword evidence="3" id="KW-0863">Zinc-finger</keyword>
<feature type="domain" description="hAT-like transposase RNase-H fold" evidence="8">
    <location>
        <begin position="432"/>
        <end position="507"/>
    </location>
</feature>
<dbReference type="InterPro" id="IPR052035">
    <property type="entry name" value="ZnF_BED_domain_contain"/>
</dbReference>
<dbReference type="GO" id="GO:0046983">
    <property type="term" value="F:protein dimerization activity"/>
    <property type="evidence" value="ECO:0007669"/>
    <property type="project" value="InterPro"/>
</dbReference>
<dbReference type="AlphaFoldDB" id="A0A9Q3CQB3"/>
<keyword evidence="10" id="KW-1185">Reference proteome</keyword>
<reference evidence="9" key="1">
    <citation type="submission" date="2021-03" db="EMBL/GenBank/DDBJ databases">
        <title>Draft genome sequence of rust myrtle Austropuccinia psidii MF-1, a brazilian biotype.</title>
        <authorList>
            <person name="Quecine M.C."/>
            <person name="Pachon D.M.R."/>
            <person name="Bonatelli M.L."/>
            <person name="Correr F.H."/>
            <person name="Franceschini L.M."/>
            <person name="Leite T.F."/>
            <person name="Margarido G.R.A."/>
            <person name="Almeida C.A."/>
            <person name="Ferrarezi J.A."/>
            <person name="Labate C.A."/>
        </authorList>
    </citation>
    <scope>NUCLEOTIDE SEQUENCE</scope>
    <source>
        <strain evidence="9">MF-1</strain>
    </source>
</reference>
<dbReference type="InterPro" id="IPR012337">
    <property type="entry name" value="RNaseH-like_sf"/>
</dbReference>
<evidence type="ECO:0000259" key="8">
    <source>
        <dbReference type="Pfam" id="PF14372"/>
    </source>
</evidence>